<dbReference type="SUPFAM" id="SSF52540">
    <property type="entry name" value="P-loop containing nucleoside triphosphate hydrolases"/>
    <property type="match status" value="1"/>
</dbReference>
<sequence>MNQKGGVGKTTTAVNLAHALALGKQRVLALDLDPQAHLTTALGVDAATPGMDTVLLEGASLLDYRLNARDGLDLVPAGRGLVNVEHLSEGGKARGMRLRAALDACDENYDAVIIDCPPSAGLLGMNALFAASELLIPVSSDYLALHSLSRFMETLSFVEQTLRRPLPRRVVMTRFHTQRRLAREVRERLAEHFQDRLLDTAIRENVALAECPSFGETIFEYQNNSHGAEDYRQLAEEMVASQWH</sequence>
<dbReference type="FunFam" id="3.40.50.300:FF:000285">
    <property type="entry name" value="Sporulation initiation inhibitor Soj"/>
    <property type="match status" value="1"/>
</dbReference>
<gene>
    <name evidence="2" type="ORF">MNBD_GAMMA20-397</name>
</gene>
<evidence type="ECO:0000313" key="2">
    <source>
        <dbReference type="EMBL" id="VAW99098.1"/>
    </source>
</evidence>
<reference evidence="2" key="1">
    <citation type="submission" date="2018-06" db="EMBL/GenBank/DDBJ databases">
        <authorList>
            <person name="Zhirakovskaya E."/>
        </authorList>
    </citation>
    <scope>NUCLEOTIDE SEQUENCE</scope>
</reference>
<organism evidence="2">
    <name type="scientific">hydrothermal vent metagenome</name>
    <dbReference type="NCBI Taxonomy" id="652676"/>
    <lineage>
        <taxon>unclassified sequences</taxon>
        <taxon>metagenomes</taxon>
        <taxon>ecological metagenomes</taxon>
    </lineage>
</organism>
<dbReference type="InterPro" id="IPR025669">
    <property type="entry name" value="AAA_dom"/>
</dbReference>
<dbReference type="Pfam" id="PF13614">
    <property type="entry name" value="AAA_31"/>
    <property type="match status" value="1"/>
</dbReference>
<dbReference type="PANTHER" id="PTHR13696">
    <property type="entry name" value="P-LOOP CONTAINING NUCLEOSIDE TRIPHOSPHATE HYDROLASE"/>
    <property type="match status" value="1"/>
</dbReference>
<name>A0A3B1A019_9ZZZZ</name>
<evidence type="ECO:0000259" key="1">
    <source>
        <dbReference type="Pfam" id="PF13614"/>
    </source>
</evidence>
<dbReference type="Gene3D" id="3.40.50.300">
    <property type="entry name" value="P-loop containing nucleotide triphosphate hydrolases"/>
    <property type="match status" value="1"/>
</dbReference>
<dbReference type="PANTHER" id="PTHR13696:SF52">
    <property type="entry name" value="PARA FAMILY PROTEIN CT_582"/>
    <property type="match status" value="1"/>
</dbReference>
<dbReference type="EMBL" id="UOFU01000160">
    <property type="protein sequence ID" value="VAW99098.1"/>
    <property type="molecule type" value="Genomic_DNA"/>
</dbReference>
<accession>A0A3B1A019</accession>
<proteinExistence type="predicted"/>
<dbReference type="AlphaFoldDB" id="A0A3B1A019"/>
<dbReference type="InterPro" id="IPR050678">
    <property type="entry name" value="DNA_Partitioning_ATPase"/>
</dbReference>
<dbReference type="InterPro" id="IPR027417">
    <property type="entry name" value="P-loop_NTPase"/>
</dbReference>
<dbReference type="CDD" id="cd02042">
    <property type="entry name" value="ParAB_family"/>
    <property type="match status" value="1"/>
</dbReference>
<feature type="domain" description="AAA" evidence="1">
    <location>
        <begin position="1"/>
        <end position="164"/>
    </location>
</feature>
<dbReference type="PIRSF" id="PIRSF009320">
    <property type="entry name" value="Nuc_binding_HP_1000"/>
    <property type="match status" value="1"/>
</dbReference>
<protein>
    <submittedName>
        <fullName evidence="2">Chromosome (Plasmid) partitioning protein ParA</fullName>
    </submittedName>
</protein>